<evidence type="ECO:0008006" key="3">
    <source>
        <dbReference type="Google" id="ProtNLM"/>
    </source>
</evidence>
<organism evidence="1 2">
    <name type="scientific">Oharaeibacter diazotrophicus</name>
    <dbReference type="NCBI Taxonomy" id="1920512"/>
    <lineage>
        <taxon>Bacteria</taxon>
        <taxon>Pseudomonadati</taxon>
        <taxon>Pseudomonadota</taxon>
        <taxon>Alphaproteobacteria</taxon>
        <taxon>Hyphomicrobiales</taxon>
        <taxon>Pleomorphomonadaceae</taxon>
        <taxon>Oharaeibacter</taxon>
    </lineage>
</organism>
<dbReference type="EMBL" id="SNXY01000011">
    <property type="protein sequence ID" value="TDP82008.1"/>
    <property type="molecule type" value="Genomic_DNA"/>
</dbReference>
<accession>A0A4V3CVD6</accession>
<dbReference type="InterPro" id="IPR032710">
    <property type="entry name" value="NTF2-like_dom_sf"/>
</dbReference>
<sequence length="135" mass="15121">MESLANRAIRDIRDRHADFQALGRGGRSRHDFPFEATMAPEFLVVTTEGGRLTRAELMAHFDRMAEGVGDDFAIAVDDFAVVHEGVDAVLVEYTETQWKRGAKTRRRSTALFVPDAAAPNGVVWRHLQETWIAVP</sequence>
<evidence type="ECO:0000313" key="1">
    <source>
        <dbReference type="EMBL" id="TDP82008.1"/>
    </source>
</evidence>
<comment type="caution">
    <text evidence="1">The sequence shown here is derived from an EMBL/GenBank/DDBJ whole genome shotgun (WGS) entry which is preliminary data.</text>
</comment>
<dbReference type="SUPFAM" id="SSF54427">
    <property type="entry name" value="NTF2-like"/>
    <property type="match status" value="1"/>
</dbReference>
<keyword evidence="2" id="KW-1185">Reference proteome</keyword>
<reference evidence="1 2" key="1">
    <citation type="submission" date="2019-03" db="EMBL/GenBank/DDBJ databases">
        <title>Genomic Encyclopedia of Type Strains, Phase IV (KMG-IV): sequencing the most valuable type-strain genomes for metagenomic binning, comparative biology and taxonomic classification.</title>
        <authorList>
            <person name="Goeker M."/>
        </authorList>
    </citation>
    <scope>NUCLEOTIDE SEQUENCE [LARGE SCALE GENOMIC DNA]</scope>
    <source>
        <strain evidence="1 2">DSM 102969</strain>
    </source>
</reference>
<name>A0A4V3CVD6_9HYPH</name>
<proteinExistence type="predicted"/>
<gene>
    <name evidence="1" type="ORF">EDD54_4269</name>
</gene>
<dbReference type="Proteomes" id="UP000294547">
    <property type="component" value="Unassembled WGS sequence"/>
</dbReference>
<protein>
    <recommendedName>
        <fullName evidence="3">DUF4440 domain-containing protein</fullName>
    </recommendedName>
</protein>
<evidence type="ECO:0000313" key="2">
    <source>
        <dbReference type="Proteomes" id="UP000294547"/>
    </source>
</evidence>
<dbReference type="Gene3D" id="3.10.450.50">
    <property type="match status" value="1"/>
</dbReference>
<dbReference type="AlphaFoldDB" id="A0A4V3CVD6"/>